<accession>A0A8H4JAJ2</accession>
<keyword evidence="2" id="KW-1185">Reference proteome</keyword>
<evidence type="ECO:0000313" key="2">
    <source>
        <dbReference type="Proteomes" id="UP000536711"/>
    </source>
</evidence>
<dbReference type="InterPro" id="IPR053178">
    <property type="entry name" value="Osmoadaptation_assoc"/>
</dbReference>
<dbReference type="OrthoDB" id="3525185at2759"/>
<protein>
    <submittedName>
        <fullName evidence="1">Uncharacterized protein</fullName>
    </submittedName>
</protein>
<organism evidence="1 2">
    <name type="scientific">Fusarium acutatum</name>
    <dbReference type="NCBI Taxonomy" id="78861"/>
    <lineage>
        <taxon>Eukaryota</taxon>
        <taxon>Fungi</taxon>
        <taxon>Dikarya</taxon>
        <taxon>Ascomycota</taxon>
        <taxon>Pezizomycotina</taxon>
        <taxon>Sordariomycetes</taxon>
        <taxon>Hypocreomycetidae</taxon>
        <taxon>Hypocreales</taxon>
        <taxon>Nectriaceae</taxon>
        <taxon>Fusarium</taxon>
        <taxon>Fusarium fujikuroi species complex</taxon>
    </lineage>
</organism>
<reference evidence="1 2" key="1">
    <citation type="submission" date="2020-01" db="EMBL/GenBank/DDBJ databases">
        <title>Identification and distribution of gene clusters putatively required for synthesis of sphingolipid metabolism inhibitors in phylogenetically diverse species of the filamentous fungus Fusarium.</title>
        <authorList>
            <person name="Kim H.-S."/>
            <person name="Busman M."/>
            <person name="Brown D.W."/>
            <person name="Divon H."/>
            <person name="Uhlig S."/>
            <person name="Proctor R.H."/>
        </authorList>
    </citation>
    <scope>NUCLEOTIDE SEQUENCE [LARGE SCALE GENOMIC DNA]</scope>
    <source>
        <strain evidence="1 2">NRRL 13308</strain>
    </source>
</reference>
<sequence length="279" mass="31928">MVKKSKLACQKSWVALAALVFGQAHNHRDATASAHELYGQALSAFRHGLSCSDDRFAEDRLASLTALYMYEMLAFRMEEGWMFHANGLGWFMERRGPRQQKSFTGKSTFLEHRILLITKSIISGQSTFLCDSAWKKLPWEDDPASKSAVDYLVDIGADIAGYIAQIKGYDNKNRNYEFERSRLTRQVASSLQELNIWWQQWEANHTRPASEVALHQGTGEPVFPTLLDYDMPWTGFTGDENIATAIVEYTSAHCLHRPRNTTRRYCGYTKLNSLAWYHI</sequence>
<name>A0A8H4JAJ2_9HYPO</name>
<dbReference type="EMBL" id="JAADJF010000547">
    <property type="protein sequence ID" value="KAF4415473.1"/>
    <property type="molecule type" value="Genomic_DNA"/>
</dbReference>
<gene>
    <name evidence="1" type="ORF">FACUT_13377</name>
</gene>
<evidence type="ECO:0000313" key="1">
    <source>
        <dbReference type="EMBL" id="KAF4415473.1"/>
    </source>
</evidence>
<proteinExistence type="predicted"/>
<dbReference type="Proteomes" id="UP000536711">
    <property type="component" value="Unassembled WGS sequence"/>
</dbReference>
<dbReference type="PANTHER" id="PTHR38111:SF2">
    <property type="entry name" value="FINGER DOMAIN PROTEIN, PUTATIVE (AFU_ORTHOLOGUE AFUA_1G01560)-RELATED"/>
    <property type="match status" value="1"/>
</dbReference>
<dbReference type="AlphaFoldDB" id="A0A8H4JAJ2"/>
<dbReference type="PANTHER" id="PTHR38111">
    <property type="entry name" value="ZN(2)-C6 FUNGAL-TYPE DOMAIN-CONTAINING PROTEIN-RELATED"/>
    <property type="match status" value="1"/>
</dbReference>
<comment type="caution">
    <text evidence="1">The sequence shown here is derived from an EMBL/GenBank/DDBJ whole genome shotgun (WGS) entry which is preliminary data.</text>
</comment>